<dbReference type="GO" id="GO:0005829">
    <property type="term" value="C:cytosol"/>
    <property type="evidence" value="ECO:0007669"/>
    <property type="project" value="UniProtKB-ARBA"/>
</dbReference>
<dbReference type="OrthoDB" id="360923at2759"/>
<dbReference type="PANTHER" id="PTHR12834">
    <property type="entry name" value="SIGNAL RECOGNITION PARTICLE 9 KDA PROTEIN"/>
    <property type="match status" value="1"/>
</dbReference>
<name>A0A388JTE5_CHABU</name>
<dbReference type="GO" id="GO:0006614">
    <property type="term" value="P:SRP-dependent cotranslational protein targeting to membrane"/>
    <property type="evidence" value="ECO:0007669"/>
    <property type="project" value="InterPro"/>
</dbReference>
<proteinExistence type="inferred from homology"/>
<comment type="function">
    <text evidence="8">Component of the signal recognition particle (SRP) complex, a ribonucleoprotein complex that mediates the cotranslational targeting of secretory and membrane proteins to the endoplasmic reticulum (ER). SRP9 together with SRP14 and the Alu portion of the SRP RNA, constitutes the elongation arrest domain of SRP. The complex of SRP9 and SRP14 is required for SRP RNA binding.</text>
</comment>
<dbReference type="SUPFAM" id="SSF54762">
    <property type="entry name" value="Signal recognition particle alu RNA binding heterodimer, SRP9/14"/>
    <property type="match status" value="1"/>
</dbReference>
<dbReference type="InterPro" id="IPR009018">
    <property type="entry name" value="Signal_recog_particle_SRP9/14"/>
</dbReference>
<reference evidence="11 12" key="1">
    <citation type="journal article" date="2018" name="Cell">
        <title>The Chara Genome: Secondary Complexity and Implications for Plant Terrestrialization.</title>
        <authorList>
            <person name="Nishiyama T."/>
            <person name="Sakayama H."/>
            <person name="Vries J.D."/>
            <person name="Buschmann H."/>
            <person name="Saint-Marcoux D."/>
            <person name="Ullrich K.K."/>
            <person name="Haas F.B."/>
            <person name="Vanderstraeten L."/>
            <person name="Becker D."/>
            <person name="Lang D."/>
            <person name="Vosolsobe S."/>
            <person name="Rombauts S."/>
            <person name="Wilhelmsson P.K.I."/>
            <person name="Janitza P."/>
            <person name="Kern R."/>
            <person name="Heyl A."/>
            <person name="Rumpler F."/>
            <person name="Villalobos L.I.A.C."/>
            <person name="Clay J.M."/>
            <person name="Skokan R."/>
            <person name="Toyoda A."/>
            <person name="Suzuki Y."/>
            <person name="Kagoshima H."/>
            <person name="Schijlen E."/>
            <person name="Tajeshwar N."/>
            <person name="Catarino B."/>
            <person name="Hetherington A.J."/>
            <person name="Saltykova A."/>
            <person name="Bonnot C."/>
            <person name="Breuninger H."/>
            <person name="Symeonidi A."/>
            <person name="Radhakrishnan G.V."/>
            <person name="Van Nieuwerburgh F."/>
            <person name="Deforce D."/>
            <person name="Chang C."/>
            <person name="Karol K.G."/>
            <person name="Hedrich R."/>
            <person name="Ulvskov P."/>
            <person name="Glockner G."/>
            <person name="Delwiche C.F."/>
            <person name="Petrasek J."/>
            <person name="Van de Peer Y."/>
            <person name="Friml J."/>
            <person name="Beilby M."/>
            <person name="Dolan L."/>
            <person name="Kohara Y."/>
            <person name="Sugano S."/>
            <person name="Fujiyama A."/>
            <person name="Delaux P.-M."/>
            <person name="Quint M."/>
            <person name="TheiBen G."/>
            <person name="Hagemann M."/>
            <person name="Harholt J."/>
            <person name="Dunand C."/>
            <person name="Zachgo S."/>
            <person name="Langdale J."/>
            <person name="Maumus F."/>
            <person name="Straeten D.V.D."/>
            <person name="Gould S.B."/>
            <person name="Rensing S.A."/>
        </authorList>
    </citation>
    <scope>NUCLEOTIDE SEQUENCE [LARGE SCALE GENOMIC DNA]</scope>
    <source>
        <strain evidence="11 12">S276</strain>
    </source>
</reference>
<dbReference type="Gene3D" id="3.30.720.10">
    <property type="entry name" value="Signal recognition particle alu RNA binding heterodimer, srp9/1"/>
    <property type="match status" value="1"/>
</dbReference>
<feature type="domain" description="SRP9" evidence="10">
    <location>
        <begin position="86"/>
        <end position="147"/>
    </location>
</feature>
<dbReference type="EMBL" id="BFEA01000016">
    <property type="protein sequence ID" value="GBG61060.1"/>
    <property type="molecule type" value="Genomic_DNA"/>
</dbReference>
<dbReference type="GO" id="GO:0005786">
    <property type="term" value="C:signal recognition particle, endoplasmic reticulum targeting"/>
    <property type="evidence" value="ECO:0007669"/>
    <property type="project" value="UniProtKB-KW"/>
</dbReference>
<keyword evidence="6" id="KW-0733">Signal recognition particle</keyword>
<keyword evidence="5" id="KW-0694">RNA-binding</keyword>
<dbReference type="InterPro" id="IPR039914">
    <property type="entry name" value="SRP9-like"/>
</dbReference>
<evidence type="ECO:0000256" key="7">
    <source>
        <dbReference type="ARBA" id="ARBA00023274"/>
    </source>
</evidence>
<evidence type="ECO:0000313" key="11">
    <source>
        <dbReference type="EMBL" id="GBG61060.1"/>
    </source>
</evidence>
<comment type="subcellular location">
    <subcellularLocation>
        <location evidence="1">Cytoplasm</location>
    </subcellularLocation>
</comment>
<gene>
    <name evidence="11" type="ORF">CBR_g18652</name>
</gene>
<evidence type="ECO:0000256" key="8">
    <source>
        <dbReference type="ARBA" id="ARBA00045462"/>
    </source>
</evidence>
<dbReference type="GO" id="GO:0008312">
    <property type="term" value="F:7S RNA binding"/>
    <property type="evidence" value="ECO:0007669"/>
    <property type="project" value="InterPro"/>
</dbReference>
<keyword evidence="12" id="KW-1185">Reference proteome</keyword>
<keyword evidence="7" id="KW-0687">Ribonucleoprotein</keyword>
<dbReference type="InterPro" id="IPR039432">
    <property type="entry name" value="SRP9_dom"/>
</dbReference>
<sequence>MGGGCRSGTQFAENRVGSVEWEGGNQDVWDWEEEKVGMPVNQDEDVGTNGVQGKECQGDKQAASSASHSKRVPAAHVIKERMGYIDTWEEFAEKAEGLYRSNPVGTRYVTKYRHCDGKLVLKVTNDFVCLKYKTDQLQDARKMEKLNNLFLTLMSRGVDAGDMVLAEPKSGPAPPKKGRGRRQ</sequence>
<accession>A0A388JTE5</accession>
<dbReference type="Proteomes" id="UP000265515">
    <property type="component" value="Unassembled WGS sequence"/>
</dbReference>
<organism evidence="11 12">
    <name type="scientific">Chara braunii</name>
    <name type="common">Braun's stonewort</name>
    <dbReference type="NCBI Taxonomy" id="69332"/>
    <lineage>
        <taxon>Eukaryota</taxon>
        <taxon>Viridiplantae</taxon>
        <taxon>Streptophyta</taxon>
        <taxon>Charophyceae</taxon>
        <taxon>Charales</taxon>
        <taxon>Characeae</taxon>
        <taxon>Chara</taxon>
    </lineage>
</organism>
<evidence type="ECO:0000256" key="1">
    <source>
        <dbReference type="ARBA" id="ARBA00004496"/>
    </source>
</evidence>
<comment type="similarity">
    <text evidence="2">Belongs to the SRP9 family.</text>
</comment>
<dbReference type="PANTHER" id="PTHR12834:SF12">
    <property type="entry name" value="SIGNAL RECOGNITION PARTICLE 9 KDA PROTEIN"/>
    <property type="match status" value="1"/>
</dbReference>
<feature type="region of interest" description="Disordered" evidence="9">
    <location>
        <begin position="40"/>
        <end position="72"/>
    </location>
</feature>
<dbReference type="STRING" id="69332.A0A388JTE5"/>
<comment type="caution">
    <text evidence="11">The sequence shown here is derived from an EMBL/GenBank/DDBJ whole genome shotgun (WGS) entry which is preliminary data.</text>
</comment>
<dbReference type="AlphaFoldDB" id="A0A388JTE5"/>
<dbReference type="Pfam" id="PF05486">
    <property type="entry name" value="SRP9-21"/>
    <property type="match status" value="1"/>
</dbReference>
<dbReference type="FunFam" id="3.30.720.10:FF:000001">
    <property type="entry name" value="Signal recognition particle 9 kDa protein"/>
    <property type="match status" value="1"/>
</dbReference>
<evidence type="ECO:0000259" key="10">
    <source>
        <dbReference type="Pfam" id="PF05486"/>
    </source>
</evidence>
<evidence type="ECO:0000256" key="2">
    <source>
        <dbReference type="ARBA" id="ARBA00009193"/>
    </source>
</evidence>
<evidence type="ECO:0000256" key="9">
    <source>
        <dbReference type="SAM" id="MobiDB-lite"/>
    </source>
</evidence>
<protein>
    <recommendedName>
        <fullName evidence="3">Signal recognition particle 9 kDa protein</fullName>
    </recommendedName>
</protein>
<evidence type="ECO:0000313" key="12">
    <source>
        <dbReference type="Proteomes" id="UP000265515"/>
    </source>
</evidence>
<evidence type="ECO:0000256" key="3">
    <source>
        <dbReference type="ARBA" id="ARBA00020414"/>
    </source>
</evidence>
<evidence type="ECO:0000256" key="4">
    <source>
        <dbReference type="ARBA" id="ARBA00022490"/>
    </source>
</evidence>
<keyword evidence="4" id="KW-0963">Cytoplasm</keyword>
<evidence type="ECO:0000256" key="6">
    <source>
        <dbReference type="ARBA" id="ARBA00023135"/>
    </source>
</evidence>
<evidence type="ECO:0000256" key="5">
    <source>
        <dbReference type="ARBA" id="ARBA00022884"/>
    </source>
</evidence>
<dbReference type="Gramene" id="GBG61060">
    <property type="protein sequence ID" value="GBG61060"/>
    <property type="gene ID" value="CBR_g18652"/>
</dbReference>